<sequence length="84" mass="9694">MSPLLAQVLREIEQLNPEEQLEVISHATEQLKRQTVKPKKHKLSEFRGIAPNLLEGRDAQDWVNEVRGEAQQHGDRLLESKNED</sequence>
<organism evidence="1 2">
    <name type="scientific">Laspinema palackyanum D2a</name>
    <dbReference type="NCBI Taxonomy" id="2953684"/>
    <lineage>
        <taxon>Bacteria</taxon>
        <taxon>Bacillati</taxon>
        <taxon>Cyanobacteriota</taxon>
        <taxon>Cyanophyceae</taxon>
        <taxon>Oscillatoriophycideae</taxon>
        <taxon>Oscillatoriales</taxon>
        <taxon>Laspinemataceae</taxon>
        <taxon>Laspinema</taxon>
        <taxon>Laspinema palackyanum</taxon>
    </lineage>
</organism>
<reference evidence="1 2" key="1">
    <citation type="journal article" date="2022" name="Front. Microbiol.">
        <title>High genomic differentiation and limited gene flow indicate recent cryptic speciation within the genus Laspinema (cyanobacteria).</title>
        <authorList>
            <person name="Stanojkovic A."/>
            <person name="Skoupy S."/>
            <person name="Skaloud P."/>
            <person name="Dvorak P."/>
        </authorList>
    </citation>
    <scope>NUCLEOTIDE SEQUENCE [LARGE SCALE GENOMIC DNA]</scope>
    <source>
        <strain evidence="1 2">D2a</strain>
    </source>
</reference>
<gene>
    <name evidence="1" type="ORF">NG799_05025</name>
</gene>
<keyword evidence="2" id="KW-1185">Reference proteome</keyword>
<accession>A0ABT2MLS0</accession>
<dbReference type="RefSeq" id="WP_368005384.1">
    <property type="nucleotide sequence ID" value="NZ_JAMXFF010000005.1"/>
</dbReference>
<dbReference type="Proteomes" id="UP001525890">
    <property type="component" value="Unassembled WGS sequence"/>
</dbReference>
<name>A0ABT2MLS0_9CYAN</name>
<protein>
    <recommendedName>
        <fullName evidence="3">DUF2281 domain-containing protein</fullName>
    </recommendedName>
</protein>
<evidence type="ECO:0000313" key="1">
    <source>
        <dbReference type="EMBL" id="MCT7965696.1"/>
    </source>
</evidence>
<proteinExistence type="predicted"/>
<evidence type="ECO:0008006" key="3">
    <source>
        <dbReference type="Google" id="ProtNLM"/>
    </source>
</evidence>
<evidence type="ECO:0000313" key="2">
    <source>
        <dbReference type="Proteomes" id="UP001525890"/>
    </source>
</evidence>
<comment type="caution">
    <text evidence="1">The sequence shown here is derived from an EMBL/GenBank/DDBJ whole genome shotgun (WGS) entry which is preliminary data.</text>
</comment>
<dbReference type="EMBL" id="JAMXFF010000005">
    <property type="protein sequence ID" value="MCT7965696.1"/>
    <property type="molecule type" value="Genomic_DNA"/>
</dbReference>